<dbReference type="Proteomes" id="UP000030672">
    <property type="component" value="Unassembled WGS sequence"/>
</dbReference>
<dbReference type="HOGENOM" id="CLU_556632_0_0_1"/>
<dbReference type="EMBL" id="KL584836">
    <property type="protein sequence ID" value="KEQ61975.1"/>
    <property type="molecule type" value="Genomic_DNA"/>
</dbReference>
<protein>
    <recommendedName>
        <fullName evidence="3">F-box domain-containing protein</fullName>
    </recommendedName>
</protein>
<dbReference type="AlphaFoldDB" id="A0A074VMM4"/>
<dbReference type="GeneID" id="63918225"/>
<dbReference type="Gene3D" id="3.80.10.10">
    <property type="entry name" value="Ribonuclease Inhibitor"/>
    <property type="match status" value="1"/>
</dbReference>
<keyword evidence="2" id="KW-1185">Reference proteome</keyword>
<organism evidence="1 2">
    <name type="scientific">Aureobasidium melanogenum (strain CBS 110374)</name>
    <name type="common">Aureobasidium pullulans var. melanogenum</name>
    <dbReference type="NCBI Taxonomy" id="1043003"/>
    <lineage>
        <taxon>Eukaryota</taxon>
        <taxon>Fungi</taxon>
        <taxon>Dikarya</taxon>
        <taxon>Ascomycota</taxon>
        <taxon>Pezizomycotina</taxon>
        <taxon>Dothideomycetes</taxon>
        <taxon>Dothideomycetidae</taxon>
        <taxon>Dothideales</taxon>
        <taxon>Saccotheciaceae</taxon>
        <taxon>Aureobasidium</taxon>
    </lineage>
</organism>
<evidence type="ECO:0008006" key="3">
    <source>
        <dbReference type="Google" id="ProtNLM"/>
    </source>
</evidence>
<dbReference type="InterPro" id="IPR032675">
    <property type="entry name" value="LRR_dom_sf"/>
</dbReference>
<proteinExistence type="predicted"/>
<name>A0A074VMM4_AURM1</name>
<sequence>MATAKFWNIPELKVLVFSHLHDNECQKDLFSCALVHSTWTEPAIDALWQGYPGFGYRWGGYRKNGDITEALLALPRSCRQKYASRVSVLDFFQVEVDAPLLQTMFKDMEFPRLRELLLNLYDDKTLHKSDLLQISSHLPSKLKAFRMTGPSYTRKPLTATFLKELAEQCPNLKELWLAVPRASVSSSDLAVFFRTIRPREVCLDFVRCKNVLITHDVLAALSDSGYLEVLAVGCKDESRADVKATQLQHFCEKTANPFPSLKELSMEFHTDAVPWVSKCFPTVTKLRTKMYTSDRSRVTSVLKHLAEMTQLRELEIMRNQDRSNFDMAIPPREFLALGSLPQLITLKIGRVFHLNADESFTEEHAHVMSSGLTALEELCIALPGNPNNCEYPKYILRAISKSCTRLKSLRLVGVFHLGHLVGLRPPRFDNLEELRFDAVETWGTPLKAAKVIDAFAPRLKRLGPDSCTKIMGEIRDCFMNLHRLRGDVLG</sequence>
<evidence type="ECO:0000313" key="1">
    <source>
        <dbReference type="EMBL" id="KEQ61975.1"/>
    </source>
</evidence>
<evidence type="ECO:0000313" key="2">
    <source>
        <dbReference type="Proteomes" id="UP000030672"/>
    </source>
</evidence>
<dbReference type="RefSeq" id="XP_040878998.1">
    <property type="nucleotide sequence ID" value="XM_041024852.1"/>
</dbReference>
<accession>A0A074VMM4</accession>
<dbReference type="SUPFAM" id="SSF52047">
    <property type="entry name" value="RNI-like"/>
    <property type="match status" value="1"/>
</dbReference>
<gene>
    <name evidence="1" type="ORF">M437DRAFT_66918</name>
</gene>
<reference evidence="1 2" key="1">
    <citation type="journal article" date="2014" name="BMC Genomics">
        <title>Genome sequencing of four Aureobasidium pullulans varieties: biotechnological potential, stress tolerance, and description of new species.</title>
        <authorList>
            <person name="Gostin Ar C."/>
            <person name="Ohm R.A."/>
            <person name="Kogej T."/>
            <person name="Sonjak S."/>
            <person name="Turk M."/>
            <person name="Zajc J."/>
            <person name="Zalar P."/>
            <person name="Grube M."/>
            <person name="Sun H."/>
            <person name="Han J."/>
            <person name="Sharma A."/>
            <person name="Chiniquy J."/>
            <person name="Ngan C.Y."/>
            <person name="Lipzen A."/>
            <person name="Barry K."/>
            <person name="Grigoriev I.V."/>
            <person name="Gunde-Cimerman N."/>
        </authorList>
    </citation>
    <scope>NUCLEOTIDE SEQUENCE [LARGE SCALE GENOMIC DNA]</scope>
    <source>
        <strain evidence="1 2">CBS 110374</strain>
    </source>
</reference>